<dbReference type="PROSITE" id="PS50114">
    <property type="entry name" value="GATA_ZN_FINGER_2"/>
    <property type="match status" value="1"/>
</dbReference>
<gene>
    <name evidence="4" type="ORF">M0812_29273</name>
</gene>
<dbReference type="GO" id="GO:0008270">
    <property type="term" value="F:zinc ion binding"/>
    <property type="evidence" value="ECO:0007669"/>
    <property type="project" value="UniProtKB-KW"/>
</dbReference>
<dbReference type="GO" id="GO:0043565">
    <property type="term" value="F:sequence-specific DNA binding"/>
    <property type="evidence" value="ECO:0007669"/>
    <property type="project" value="InterPro"/>
</dbReference>
<proteinExistence type="predicted"/>
<evidence type="ECO:0000256" key="1">
    <source>
        <dbReference type="PROSITE-ProRule" id="PRU00094"/>
    </source>
</evidence>
<dbReference type="SUPFAM" id="SSF57716">
    <property type="entry name" value="Glucocorticoid receptor-like (DNA-binding domain)"/>
    <property type="match status" value="1"/>
</dbReference>
<dbReference type="SMART" id="SM00401">
    <property type="entry name" value="ZnF_GATA"/>
    <property type="match status" value="1"/>
</dbReference>
<dbReference type="GO" id="GO:0006355">
    <property type="term" value="P:regulation of DNA-templated transcription"/>
    <property type="evidence" value="ECO:0007669"/>
    <property type="project" value="InterPro"/>
</dbReference>
<keyword evidence="1" id="KW-0479">Metal-binding</keyword>
<dbReference type="EMBL" id="JANTQA010000072">
    <property type="protein sequence ID" value="KAJ3424550.1"/>
    <property type="molecule type" value="Genomic_DNA"/>
</dbReference>
<accession>A0AAV7Y6S1</accession>
<dbReference type="AlphaFoldDB" id="A0AAV7Y6S1"/>
<evidence type="ECO:0000256" key="2">
    <source>
        <dbReference type="SAM" id="MobiDB-lite"/>
    </source>
</evidence>
<sequence length="438" mass="51825">MSKEIRCSNKYCRTTDTPIWRKIGNKQYCNACGMYSKRHNGQDRPPDQIHNKNEKVIRRIITIKRPQKYFKHSTKRREFYNPTKTTHTIVNFKNSTEKKKNLNSHSVSPKMIEEKKEQKPEKEKKKEKQKQKQKEKEKEKVKVKVKEKEIKTKREIEYSDDSYEPSTSYSEDESMERFSSQLNTDREMSRDNFANYNLRNKKKLNSKWGTKIKNNPNYKSEPLECNKGTETESNLIHIECDQENKNFEKNQNSFGFGISKSDNEIDEMSEMNETNEIHDRQSMDLSTTMDSTSFSIFDSNTSLMTTSDSTTSIENEIPKDFLHFASRTKKLQKKPPPKQIIYETENKSVNFKRGECVAISPDKRQEIFAIIRGFYKSTKSNKVYIKVRWLLPKIHPFHPDWRLLNTKQLTKFDFRLGNFEPIYQPVSCVTRKLGFSIL</sequence>
<dbReference type="Gene3D" id="3.30.50.10">
    <property type="entry name" value="Erythroid Transcription Factor GATA-1, subunit A"/>
    <property type="match status" value="1"/>
</dbReference>
<evidence type="ECO:0000313" key="5">
    <source>
        <dbReference type="Proteomes" id="UP001146793"/>
    </source>
</evidence>
<dbReference type="InterPro" id="IPR013088">
    <property type="entry name" value="Znf_NHR/GATA"/>
</dbReference>
<dbReference type="Proteomes" id="UP001146793">
    <property type="component" value="Unassembled WGS sequence"/>
</dbReference>
<feature type="region of interest" description="Disordered" evidence="2">
    <location>
        <begin position="158"/>
        <end position="183"/>
    </location>
</feature>
<feature type="region of interest" description="Disordered" evidence="2">
    <location>
        <begin position="90"/>
        <end position="144"/>
    </location>
</feature>
<evidence type="ECO:0000259" key="3">
    <source>
        <dbReference type="PROSITE" id="PS50114"/>
    </source>
</evidence>
<comment type="caution">
    <text evidence="4">The sequence shown here is derived from an EMBL/GenBank/DDBJ whole genome shotgun (WGS) entry which is preliminary data.</text>
</comment>
<feature type="domain" description="GATA-type" evidence="3">
    <location>
        <begin position="12"/>
        <end position="40"/>
    </location>
</feature>
<organism evidence="4 5">
    <name type="scientific">Anaeramoeba flamelloides</name>
    <dbReference type="NCBI Taxonomy" id="1746091"/>
    <lineage>
        <taxon>Eukaryota</taxon>
        <taxon>Metamonada</taxon>
        <taxon>Anaeramoebidae</taxon>
        <taxon>Anaeramoeba</taxon>
    </lineage>
</organism>
<dbReference type="Pfam" id="PF00320">
    <property type="entry name" value="GATA"/>
    <property type="match status" value="1"/>
</dbReference>
<protein>
    <submittedName>
        <fullName evidence="4">Endothelial transcription factor gata-2</fullName>
    </submittedName>
</protein>
<feature type="compositionally biased region" description="Basic and acidic residues" evidence="2">
    <location>
        <begin position="111"/>
        <end position="144"/>
    </location>
</feature>
<keyword evidence="1" id="KW-0863">Zinc-finger</keyword>
<dbReference type="CDD" id="cd00202">
    <property type="entry name" value="ZnF_GATA"/>
    <property type="match status" value="1"/>
</dbReference>
<keyword evidence="1" id="KW-0862">Zinc</keyword>
<evidence type="ECO:0000313" key="4">
    <source>
        <dbReference type="EMBL" id="KAJ3424550.1"/>
    </source>
</evidence>
<reference evidence="4" key="1">
    <citation type="submission" date="2022-08" db="EMBL/GenBank/DDBJ databases">
        <title>Novel sulphate-reducing endosymbionts in the free-living metamonad Anaeramoeba.</title>
        <authorList>
            <person name="Jerlstrom-Hultqvist J."/>
            <person name="Cepicka I."/>
            <person name="Gallot-Lavallee L."/>
            <person name="Salas-Leiva D."/>
            <person name="Curtis B.A."/>
            <person name="Zahonova K."/>
            <person name="Pipaliya S."/>
            <person name="Dacks J."/>
            <person name="Roger A.J."/>
        </authorList>
    </citation>
    <scope>NUCLEOTIDE SEQUENCE</scope>
    <source>
        <strain evidence="4">Busselton2</strain>
    </source>
</reference>
<dbReference type="InterPro" id="IPR000679">
    <property type="entry name" value="Znf_GATA"/>
</dbReference>
<name>A0AAV7Y6S1_9EUKA</name>